<keyword evidence="7" id="KW-0032">Aminotransferase</keyword>
<dbReference type="KEGG" id="aba:Acid345_2961"/>
<dbReference type="GO" id="GO:0006487">
    <property type="term" value="P:protein N-linked glycosylation"/>
    <property type="evidence" value="ECO:0007669"/>
    <property type="project" value="TreeGrafter"/>
</dbReference>
<sequence length="385" mass="42379">MNSAISTVPPVPKGNFPHYMLKETYEQPEAIRETLRRHLSSDGTRIVLDSSKLSEAEIAKFTRITIAASGASRHAGLAGKQMFEDIAGISVEVEYASEYGNRNNLTSPDNLVLLITQSGETADVVSAQREAKLKSSKTLALTNVQDSTVARDADAVFYTYAGREVAIPATKSFTTALAGLYILALYFAQCRGVLTSEKLKASVAELEKTANLMGQTLPDFDSRLKPLARRYFMAHTFFFLGRAVHFPVALEGALKLKEISYIHAEGYPTGELAHGPTALLEPSFPVVVMATRDTTDEDSVNRYEKTIGNLKTIRSRSECVIVIATEGDVEVTQLCDEVIFVPAANELLSPILEIVPLQLLAYYIAVWNHYDVDRPRNLVKSVQQE</sequence>
<dbReference type="Proteomes" id="UP000002432">
    <property type="component" value="Chromosome"/>
</dbReference>
<dbReference type="EMBL" id="CP000360">
    <property type="protein sequence ID" value="ABF41962.1"/>
    <property type="molecule type" value="Genomic_DNA"/>
</dbReference>
<evidence type="ECO:0000256" key="3">
    <source>
        <dbReference type="ARBA" id="ARBA00016090"/>
    </source>
</evidence>
<dbReference type="InterPro" id="IPR035466">
    <property type="entry name" value="GlmS/AgaS_SIS"/>
</dbReference>
<comment type="catalytic activity">
    <reaction evidence="1">
        <text>D-fructose 6-phosphate + L-glutamine = D-glucosamine 6-phosphate + L-glutamate</text>
        <dbReference type="Rhea" id="RHEA:13237"/>
        <dbReference type="ChEBI" id="CHEBI:29985"/>
        <dbReference type="ChEBI" id="CHEBI:58359"/>
        <dbReference type="ChEBI" id="CHEBI:58725"/>
        <dbReference type="ChEBI" id="CHEBI:61527"/>
        <dbReference type="EC" id="2.6.1.16"/>
    </reaction>
</comment>
<feature type="domain" description="SIS" evidence="6">
    <location>
        <begin position="54"/>
        <end position="193"/>
    </location>
</feature>
<reference evidence="7 8" key="1">
    <citation type="journal article" date="2009" name="Appl. Environ. Microbiol.">
        <title>Three genomes from the phylum Acidobacteria provide insight into the lifestyles of these microorganisms in soils.</title>
        <authorList>
            <person name="Ward N.L."/>
            <person name="Challacombe J.F."/>
            <person name="Janssen P.H."/>
            <person name="Henrissat B."/>
            <person name="Coutinho P.M."/>
            <person name="Wu M."/>
            <person name="Xie G."/>
            <person name="Haft D.H."/>
            <person name="Sait M."/>
            <person name="Badger J."/>
            <person name="Barabote R.D."/>
            <person name="Bradley B."/>
            <person name="Brettin T.S."/>
            <person name="Brinkac L.M."/>
            <person name="Bruce D."/>
            <person name="Creasy T."/>
            <person name="Daugherty S.C."/>
            <person name="Davidsen T.M."/>
            <person name="DeBoy R.T."/>
            <person name="Detter J.C."/>
            <person name="Dodson R.J."/>
            <person name="Durkin A.S."/>
            <person name="Ganapathy A."/>
            <person name="Gwinn-Giglio M."/>
            <person name="Han C.S."/>
            <person name="Khouri H."/>
            <person name="Kiss H."/>
            <person name="Kothari S.P."/>
            <person name="Madupu R."/>
            <person name="Nelson K.E."/>
            <person name="Nelson W.C."/>
            <person name="Paulsen I."/>
            <person name="Penn K."/>
            <person name="Ren Q."/>
            <person name="Rosovitz M.J."/>
            <person name="Selengut J.D."/>
            <person name="Shrivastava S."/>
            <person name="Sullivan S.A."/>
            <person name="Tapia R."/>
            <person name="Thompson L.S."/>
            <person name="Watkins K.L."/>
            <person name="Yang Q."/>
            <person name="Yu C."/>
            <person name="Zafar N."/>
            <person name="Zhou L."/>
            <person name="Kuske C.R."/>
        </authorList>
    </citation>
    <scope>NUCLEOTIDE SEQUENCE [LARGE SCALE GENOMIC DNA]</scope>
    <source>
        <strain evidence="7 8">Ellin345</strain>
    </source>
</reference>
<dbReference type="GO" id="GO:0006002">
    <property type="term" value="P:fructose 6-phosphate metabolic process"/>
    <property type="evidence" value="ECO:0007669"/>
    <property type="project" value="TreeGrafter"/>
</dbReference>
<dbReference type="GO" id="GO:0046349">
    <property type="term" value="P:amino sugar biosynthetic process"/>
    <property type="evidence" value="ECO:0007669"/>
    <property type="project" value="UniProtKB-ARBA"/>
</dbReference>
<dbReference type="FunFam" id="3.40.50.10490:FF:000001">
    <property type="entry name" value="Glutamine--fructose-6-phosphate aminotransferase [isomerizing]"/>
    <property type="match status" value="1"/>
</dbReference>
<name>Q1IMD8_KORVE</name>
<dbReference type="FunFam" id="3.40.50.10490:FF:000002">
    <property type="entry name" value="Glutamine--fructose-6-phosphate aminotransferase [isomerizing]"/>
    <property type="match status" value="1"/>
</dbReference>
<dbReference type="EC" id="2.6.1.16" evidence="2"/>
<gene>
    <name evidence="7" type="ordered locus">Acid345_2961</name>
</gene>
<dbReference type="InterPro" id="IPR001347">
    <property type="entry name" value="SIS_dom"/>
</dbReference>
<dbReference type="Pfam" id="PF01380">
    <property type="entry name" value="SIS"/>
    <property type="match status" value="2"/>
</dbReference>
<dbReference type="CDD" id="cd05008">
    <property type="entry name" value="SIS_GlmS_GlmD_1"/>
    <property type="match status" value="1"/>
</dbReference>
<dbReference type="STRING" id="204669.Acid345_2961"/>
<dbReference type="AlphaFoldDB" id="Q1IMD8"/>
<keyword evidence="5" id="KW-0315">Glutamine amidotransferase</keyword>
<accession>Q1IMD8</accession>
<evidence type="ECO:0000313" key="8">
    <source>
        <dbReference type="Proteomes" id="UP000002432"/>
    </source>
</evidence>
<keyword evidence="8" id="KW-1185">Reference proteome</keyword>
<dbReference type="InterPro" id="IPR046348">
    <property type="entry name" value="SIS_dom_sf"/>
</dbReference>
<dbReference type="RefSeq" id="WP_011523763.1">
    <property type="nucleotide sequence ID" value="NC_008009.1"/>
</dbReference>
<keyword evidence="7" id="KW-0808">Transferase</keyword>
<dbReference type="HOGENOM" id="CLU_012520_2_3_0"/>
<dbReference type="GO" id="GO:0006047">
    <property type="term" value="P:UDP-N-acetylglucosamine metabolic process"/>
    <property type="evidence" value="ECO:0007669"/>
    <property type="project" value="TreeGrafter"/>
</dbReference>
<dbReference type="OrthoDB" id="106547at2"/>
<evidence type="ECO:0000313" key="7">
    <source>
        <dbReference type="EMBL" id="ABF41962.1"/>
    </source>
</evidence>
<dbReference type="EnsemblBacteria" id="ABF41962">
    <property type="protein sequence ID" value="ABF41962"/>
    <property type="gene ID" value="Acid345_2961"/>
</dbReference>
<proteinExistence type="predicted"/>
<dbReference type="CDD" id="cd05009">
    <property type="entry name" value="SIS_GlmS_GlmD_2"/>
    <property type="match status" value="1"/>
</dbReference>
<dbReference type="SUPFAM" id="SSF53697">
    <property type="entry name" value="SIS domain"/>
    <property type="match status" value="1"/>
</dbReference>
<dbReference type="InterPro" id="IPR035490">
    <property type="entry name" value="GlmS/FrlB_SIS"/>
</dbReference>
<dbReference type="GO" id="GO:0097367">
    <property type="term" value="F:carbohydrate derivative binding"/>
    <property type="evidence" value="ECO:0007669"/>
    <property type="project" value="InterPro"/>
</dbReference>
<dbReference type="GO" id="GO:0004360">
    <property type="term" value="F:glutamine-fructose-6-phosphate transaminase (isomerizing) activity"/>
    <property type="evidence" value="ECO:0007669"/>
    <property type="project" value="UniProtKB-EC"/>
</dbReference>
<evidence type="ECO:0000256" key="2">
    <source>
        <dbReference type="ARBA" id="ARBA00012916"/>
    </source>
</evidence>
<evidence type="ECO:0000256" key="5">
    <source>
        <dbReference type="ARBA" id="ARBA00022962"/>
    </source>
</evidence>
<keyword evidence="4" id="KW-0677">Repeat</keyword>
<dbReference type="eggNOG" id="COG0449">
    <property type="taxonomic scope" value="Bacteria"/>
</dbReference>
<dbReference type="NCBIfam" id="NF001484">
    <property type="entry name" value="PRK00331.1"/>
    <property type="match status" value="1"/>
</dbReference>
<evidence type="ECO:0000256" key="1">
    <source>
        <dbReference type="ARBA" id="ARBA00001031"/>
    </source>
</evidence>
<dbReference type="GO" id="GO:0005829">
    <property type="term" value="C:cytosol"/>
    <property type="evidence" value="ECO:0007669"/>
    <property type="project" value="TreeGrafter"/>
</dbReference>
<organism evidence="7 8">
    <name type="scientific">Koribacter versatilis (strain Ellin345)</name>
    <dbReference type="NCBI Taxonomy" id="204669"/>
    <lineage>
        <taxon>Bacteria</taxon>
        <taxon>Pseudomonadati</taxon>
        <taxon>Acidobacteriota</taxon>
        <taxon>Terriglobia</taxon>
        <taxon>Terriglobales</taxon>
        <taxon>Candidatus Korobacteraceae</taxon>
        <taxon>Candidatus Korobacter</taxon>
    </lineage>
</organism>
<evidence type="ECO:0000259" key="6">
    <source>
        <dbReference type="PROSITE" id="PS51464"/>
    </source>
</evidence>
<feature type="domain" description="SIS" evidence="6">
    <location>
        <begin position="227"/>
        <end position="375"/>
    </location>
</feature>
<dbReference type="PROSITE" id="PS51464">
    <property type="entry name" value="SIS"/>
    <property type="match status" value="2"/>
</dbReference>
<protein>
    <recommendedName>
        <fullName evidence="3">Glutamine--fructose-6-phosphate aminotransferase [isomerizing]</fullName>
        <ecNumber evidence="2">2.6.1.16</ecNumber>
    </recommendedName>
</protein>
<dbReference type="Gene3D" id="3.40.50.10490">
    <property type="entry name" value="Glucose-6-phosphate isomerase like protein, domain 1"/>
    <property type="match status" value="2"/>
</dbReference>
<dbReference type="PANTHER" id="PTHR10937:SF0">
    <property type="entry name" value="GLUTAMINE--FRUCTOSE-6-PHOSPHATE TRANSAMINASE (ISOMERIZING)"/>
    <property type="match status" value="1"/>
</dbReference>
<evidence type="ECO:0000256" key="4">
    <source>
        <dbReference type="ARBA" id="ARBA00022737"/>
    </source>
</evidence>
<dbReference type="PANTHER" id="PTHR10937">
    <property type="entry name" value="GLUCOSAMINE--FRUCTOSE-6-PHOSPHATE AMINOTRANSFERASE, ISOMERIZING"/>
    <property type="match status" value="1"/>
</dbReference>